<reference evidence="1 2" key="1">
    <citation type="journal article" date="2019" name="Sci. Rep.">
        <title>Orb-weaving spider Araneus ventricosus genome elucidates the spidroin gene catalogue.</title>
        <authorList>
            <person name="Kono N."/>
            <person name="Nakamura H."/>
            <person name="Ohtoshi R."/>
            <person name="Moran D.A.P."/>
            <person name="Shinohara A."/>
            <person name="Yoshida Y."/>
            <person name="Fujiwara M."/>
            <person name="Mori M."/>
            <person name="Tomita M."/>
            <person name="Arakawa K."/>
        </authorList>
    </citation>
    <scope>NUCLEOTIDE SEQUENCE [LARGE SCALE GENOMIC DNA]</scope>
</reference>
<name>A0A4Y2F8Z7_ARAVE</name>
<sequence>MVASRRICQSKLRDFRPFQWSPQGGSANQRQAISDYFNGRLEEDLPIKVKRFQTISMVASRRICQSKLSDFRPFQWSPLGGSANQRGVVELERRSGTVSFHEK</sequence>
<proteinExistence type="predicted"/>
<dbReference type="AlphaFoldDB" id="A0A4Y2F8Z7"/>
<protein>
    <submittedName>
        <fullName evidence="1">Uncharacterized protein</fullName>
    </submittedName>
</protein>
<evidence type="ECO:0000313" key="1">
    <source>
        <dbReference type="EMBL" id="GBM37138.1"/>
    </source>
</evidence>
<accession>A0A4Y2F8Z7</accession>
<organism evidence="1 2">
    <name type="scientific">Araneus ventricosus</name>
    <name type="common">Orbweaver spider</name>
    <name type="synonym">Epeira ventricosa</name>
    <dbReference type="NCBI Taxonomy" id="182803"/>
    <lineage>
        <taxon>Eukaryota</taxon>
        <taxon>Metazoa</taxon>
        <taxon>Ecdysozoa</taxon>
        <taxon>Arthropoda</taxon>
        <taxon>Chelicerata</taxon>
        <taxon>Arachnida</taxon>
        <taxon>Araneae</taxon>
        <taxon>Araneomorphae</taxon>
        <taxon>Entelegynae</taxon>
        <taxon>Araneoidea</taxon>
        <taxon>Araneidae</taxon>
        <taxon>Araneus</taxon>
    </lineage>
</organism>
<dbReference type="Proteomes" id="UP000499080">
    <property type="component" value="Unassembled WGS sequence"/>
</dbReference>
<comment type="caution">
    <text evidence="1">The sequence shown here is derived from an EMBL/GenBank/DDBJ whole genome shotgun (WGS) entry which is preliminary data.</text>
</comment>
<dbReference type="EMBL" id="BGPR01000830">
    <property type="protein sequence ID" value="GBM37138.1"/>
    <property type="molecule type" value="Genomic_DNA"/>
</dbReference>
<evidence type="ECO:0000313" key="2">
    <source>
        <dbReference type="Proteomes" id="UP000499080"/>
    </source>
</evidence>
<keyword evidence="2" id="KW-1185">Reference proteome</keyword>
<gene>
    <name evidence="1" type="ORF">AVEN_205581_1</name>
</gene>